<dbReference type="Gene3D" id="2.40.330.10">
    <property type="entry name" value="DNA-binding pseudobarrel domain"/>
    <property type="match status" value="1"/>
</dbReference>
<evidence type="ECO:0000313" key="8">
    <source>
        <dbReference type="EMBL" id="KMZ59912.1"/>
    </source>
</evidence>
<dbReference type="InterPro" id="IPR003340">
    <property type="entry name" value="B3_DNA-bd"/>
</dbReference>
<dbReference type="Proteomes" id="UP000036987">
    <property type="component" value="Unassembled WGS sequence"/>
</dbReference>
<feature type="region of interest" description="Disordered" evidence="6">
    <location>
        <begin position="1"/>
        <end position="67"/>
    </location>
</feature>
<dbReference type="InterPro" id="IPR044800">
    <property type="entry name" value="LEC2-like"/>
</dbReference>
<keyword evidence="4" id="KW-0804">Transcription</keyword>
<accession>A0A0K9NV12</accession>
<dbReference type="STRING" id="29655.A0A0K9NV12"/>
<dbReference type="FunFam" id="2.40.330.10:FF:000003">
    <property type="entry name" value="B3 domain-containing transcription factor FUS3"/>
    <property type="match status" value="1"/>
</dbReference>
<dbReference type="SMART" id="SM01019">
    <property type="entry name" value="B3"/>
    <property type="match status" value="1"/>
</dbReference>
<dbReference type="PANTHER" id="PTHR31140:SF81">
    <property type="entry name" value="B3 DOMAIN-CONTAINING TRANSCRIPTION FACTOR ABI3"/>
    <property type="match status" value="1"/>
</dbReference>
<dbReference type="PANTHER" id="PTHR31140">
    <property type="entry name" value="B3 DOMAIN-CONTAINING TRANSCRIPTION FACTOR ABI3"/>
    <property type="match status" value="1"/>
</dbReference>
<evidence type="ECO:0000256" key="2">
    <source>
        <dbReference type="ARBA" id="ARBA00023015"/>
    </source>
</evidence>
<evidence type="ECO:0000259" key="7">
    <source>
        <dbReference type="PROSITE" id="PS50863"/>
    </source>
</evidence>
<dbReference type="EMBL" id="LFYR01001699">
    <property type="protein sequence ID" value="KMZ59912.1"/>
    <property type="molecule type" value="Genomic_DNA"/>
</dbReference>
<comment type="subcellular location">
    <subcellularLocation>
        <location evidence="1">Nucleus</location>
    </subcellularLocation>
</comment>
<protein>
    <submittedName>
        <fullName evidence="8">B3 domain-containing transcription factor ABI3</fullName>
    </submittedName>
</protein>
<evidence type="ECO:0000256" key="1">
    <source>
        <dbReference type="ARBA" id="ARBA00004123"/>
    </source>
</evidence>
<gene>
    <name evidence="8" type="ORF">ZOSMA_63G00240</name>
</gene>
<proteinExistence type="predicted"/>
<keyword evidence="3" id="KW-0238">DNA-binding</keyword>
<comment type="caution">
    <text evidence="8">The sequence shown here is derived from an EMBL/GenBank/DDBJ whole genome shotgun (WGS) entry which is preliminary data.</text>
</comment>
<evidence type="ECO:0000256" key="5">
    <source>
        <dbReference type="ARBA" id="ARBA00023242"/>
    </source>
</evidence>
<evidence type="ECO:0000313" key="9">
    <source>
        <dbReference type="Proteomes" id="UP000036987"/>
    </source>
</evidence>
<sequence length="592" mass="66524">MSHLGNQIATTLQSPKYCRSRSRKQGEGRGGRTDGNMQEVMERMKVEEEGEEEEEHNKKEEERESLTTTSIELDYGNHVSSSPLSCADGVVDLTMADIDNADLIFSDVDGFPSLPDFTNLSDPENAAILQDERGREPGESEVGGTSGGGGSDDLAVVFFEWLKSNKETISPEDLKNIKLKRSTIECAVRRLGGGKEGMKQLLKLILSWVQNHHLEQKRRLRTDAGFGTNINYQQLPHLMIPVSPPASVPFSDEFCNWVCPIDPIVSGFNYGAGGVEMSSPVGNNEQLHAASESIPIWPTTTRPPQFPLFPVSSGGFQTQSFFGQQYPIPTTPSFFRHNPNSESYVRFGSSATKEARKKRMARQRRFISLHNHRQNQNLHHHHQFHQQQQEQCSSSSLTQDSGMGVNSWPVKGLMSNIPAAPNSSQQQVMQQIQQQQGWNSEKNLRFLLQKVLKQSDVGSLGRIVLPKKEAEIHLPELEARDGIPITMEDIGTSRTWNMRYRFWPNNKSRMYLLENTGDFVRTNNLQEGDFIVIYSDVKCGKFMIRGVKVRNATDSKALKDTGENLKRDDDSVEVCCDENSSQIDDVSAQWSK</sequence>
<dbReference type="SUPFAM" id="SSF101936">
    <property type="entry name" value="DNA-binding pseudobarrel domain"/>
    <property type="match status" value="1"/>
</dbReference>
<dbReference type="GO" id="GO:0005634">
    <property type="term" value="C:nucleus"/>
    <property type="evidence" value="ECO:0007669"/>
    <property type="project" value="UniProtKB-SubCell"/>
</dbReference>
<feature type="compositionally biased region" description="Polar residues" evidence="6">
    <location>
        <begin position="578"/>
        <end position="592"/>
    </location>
</feature>
<keyword evidence="5" id="KW-0539">Nucleus</keyword>
<organism evidence="8 9">
    <name type="scientific">Zostera marina</name>
    <name type="common">Eelgrass</name>
    <dbReference type="NCBI Taxonomy" id="29655"/>
    <lineage>
        <taxon>Eukaryota</taxon>
        <taxon>Viridiplantae</taxon>
        <taxon>Streptophyta</taxon>
        <taxon>Embryophyta</taxon>
        <taxon>Tracheophyta</taxon>
        <taxon>Spermatophyta</taxon>
        <taxon>Magnoliopsida</taxon>
        <taxon>Liliopsida</taxon>
        <taxon>Zosteraceae</taxon>
        <taxon>Zostera</taxon>
    </lineage>
</organism>
<dbReference type="GO" id="GO:0003677">
    <property type="term" value="F:DNA binding"/>
    <property type="evidence" value="ECO:0007669"/>
    <property type="project" value="UniProtKB-KW"/>
</dbReference>
<dbReference type="GO" id="GO:0003700">
    <property type="term" value="F:DNA-binding transcription factor activity"/>
    <property type="evidence" value="ECO:0007669"/>
    <property type="project" value="InterPro"/>
</dbReference>
<feature type="compositionally biased region" description="Basic and acidic residues" evidence="6">
    <location>
        <begin position="55"/>
        <end position="65"/>
    </location>
</feature>
<reference evidence="9" key="1">
    <citation type="journal article" date="2016" name="Nature">
        <title>The genome of the seagrass Zostera marina reveals angiosperm adaptation to the sea.</title>
        <authorList>
            <person name="Olsen J.L."/>
            <person name="Rouze P."/>
            <person name="Verhelst B."/>
            <person name="Lin Y.-C."/>
            <person name="Bayer T."/>
            <person name="Collen J."/>
            <person name="Dattolo E."/>
            <person name="De Paoli E."/>
            <person name="Dittami S."/>
            <person name="Maumus F."/>
            <person name="Michel G."/>
            <person name="Kersting A."/>
            <person name="Lauritano C."/>
            <person name="Lohaus R."/>
            <person name="Toepel M."/>
            <person name="Tonon T."/>
            <person name="Vanneste K."/>
            <person name="Amirebrahimi M."/>
            <person name="Brakel J."/>
            <person name="Bostroem C."/>
            <person name="Chovatia M."/>
            <person name="Grimwood J."/>
            <person name="Jenkins J.W."/>
            <person name="Jueterbock A."/>
            <person name="Mraz A."/>
            <person name="Stam W.T."/>
            <person name="Tice H."/>
            <person name="Bornberg-Bauer E."/>
            <person name="Green P.J."/>
            <person name="Pearson G.A."/>
            <person name="Procaccini G."/>
            <person name="Duarte C.M."/>
            <person name="Schmutz J."/>
            <person name="Reusch T.B.H."/>
            <person name="Van de Peer Y."/>
        </authorList>
    </citation>
    <scope>NUCLEOTIDE SEQUENCE [LARGE SCALE GENOMIC DNA]</scope>
    <source>
        <strain evidence="9">cv. Finnish</strain>
    </source>
</reference>
<feature type="region of interest" description="Disordered" evidence="6">
    <location>
        <begin position="569"/>
        <end position="592"/>
    </location>
</feature>
<evidence type="ECO:0000256" key="4">
    <source>
        <dbReference type="ARBA" id="ARBA00023163"/>
    </source>
</evidence>
<dbReference type="Pfam" id="PF02362">
    <property type="entry name" value="B3"/>
    <property type="match status" value="1"/>
</dbReference>
<dbReference type="OMA" id="HYRHQTQ"/>
<evidence type="ECO:0000256" key="3">
    <source>
        <dbReference type="ARBA" id="ARBA00023125"/>
    </source>
</evidence>
<dbReference type="AlphaFoldDB" id="A0A0K9NV12"/>
<keyword evidence="2" id="KW-0805">Transcription regulation</keyword>
<feature type="region of interest" description="Disordered" evidence="6">
    <location>
        <begin position="130"/>
        <end position="151"/>
    </location>
</feature>
<feature type="compositionally biased region" description="Polar residues" evidence="6">
    <location>
        <begin position="1"/>
        <end position="14"/>
    </location>
</feature>
<dbReference type="InterPro" id="IPR015300">
    <property type="entry name" value="DNA-bd_pseudobarrel_sf"/>
</dbReference>
<dbReference type="CDD" id="cd10015">
    <property type="entry name" value="BfiI_C_EcoRII_N_B3"/>
    <property type="match status" value="1"/>
</dbReference>
<keyword evidence="9" id="KW-1185">Reference proteome</keyword>
<feature type="domain" description="TF-B3" evidence="7">
    <location>
        <begin position="448"/>
        <end position="550"/>
    </location>
</feature>
<evidence type="ECO:0000256" key="6">
    <source>
        <dbReference type="SAM" id="MobiDB-lite"/>
    </source>
</evidence>
<dbReference type="OrthoDB" id="757982at2759"/>
<dbReference type="PROSITE" id="PS50863">
    <property type="entry name" value="B3"/>
    <property type="match status" value="1"/>
</dbReference>
<name>A0A0K9NV12_ZOSMR</name>